<evidence type="ECO:0000259" key="2">
    <source>
        <dbReference type="Pfam" id="PF17650"/>
    </source>
</evidence>
<reference evidence="4" key="1">
    <citation type="submission" date="2019-01" db="EMBL/GenBank/DDBJ databases">
        <authorList>
            <consortium name="Genoscope - CEA"/>
            <person name="William W."/>
        </authorList>
    </citation>
    <scope>NUCLEOTIDE SEQUENCE</scope>
    <source>
        <strain evidence="4">CR-1</strain>
    </source>
</reference>
<feature type="domain" description="RACo linker region" evidence="2">
    <location>
        <begin position="10"/>
        <end position="80"/>
    </location>
</feature>
<dbReference type="PANTHER" id="PTHR42895:SF1">
    <property type="entry name" value="IRON-SULFUR CLUSTER PROTEIN"/>
    <property type="match status" value="1"/>
</dbReference>
<dbReference type="Pfam" id="PF17650">
    <property type="entry name" value="RACo_linker"/>
    <property type="match status" value="1"/>
</dbReference>
<feature type="domain" description="RACo C-terminal" evidence="1">
    <location>
        <begin position="254"/>
        <end position="515"/>
    </location>
</feature>
<dbReference type="AlphaFoldDB" id="A0A484HEL0"/>
<dbReference type="Pfam" id="PF14574">
    <property type="entry name" value="RACo_C_ter"/>
    <property type="match status" value="1"/>
</dbReference>
<dbReference type="InterPro" id="IPR052911">
    <property type="entry name" value="Corrinoid_activation_enz"/>
</dbReference>
<feature type="domain" description="RACo-like middle region" evidence="3">
    <location>
        <begin position="90"/>
        <end position="249"/>
    </location>
</feature>
<dbReference type="PANTHER" id="PTHR42895">
    <property type="entry name" value="IRON-SULFUR CLUSTER-BINDING PROTEIN-RELATED"/>
    <property type="match status" value="1"/>
</dbReference>
<dbReference type="InterPro" id="IPR041414">
    <property type="entry name" value="Raco-like_middle"/>
</dbReference>
<protein>
    <submittedName>
        <fullName evidence="4">(Fe-S)-binding protein</fullName>
    </submittedName>
</protein>
<accession>A0A484HEL0</accession>
<dbReference type="InterPro" id="IPR027980">
    <property type="entry name" value="RACo_C"/>
</dbReference>
<dbReference type="EMBL" id="CAACVI010000001">
    <property type="protein sequence ID" value="VEN72888.1"/>
    <property type="molecule type" value="Genomic_DNA"/>
</dbReference>
<evidence type="ECO:0000313" key="4">
    <source>
        <dbReference type="EMBL" id="VEN72888.1"/>
    </source>
</evidence>
<dbReference type="Gene3D" id="3.30.420.480">
    <property type="entry name" value="Domain of unknown function (DUF4445)"/>
    <property type="match status" value="1"/>
</dbReference>
<dbReference type="Pfam" id="PF17651">
    <property type="entry name" value="Raco_middle"/>
    <property type="match status" value="1"/>
</dbReference>
<evidence type="ECO:0000259" key="3">
    <source>
        <dbReference type="Pfam" id="PF17651"/>
    </source>
</evidence>
<evidence type="ECO:0000259" key="1">
    <source>
        <dbReference type="Pfam" id="PF14574"/>
    </source>
</evidence>
<dbReference type="Gene3D" id="3.10.20.880">
    <property type="match status" value="1"/>
</dbReference>
<gene>
    <name evidence="4" type="ORF">EPICR_10389</name>
</gene>
<proteinExistence type="predicted"/>
<sequence length="519" mass="55964">MLNNKQKRTRVIRLTPPSLEDNTADGDRLAAALKKELETDAVEIGLPVLKRLPDLLRRGGHEIQCVMVKDRRRWTVAGVKAAGDPSPSTGLAVDLGTTMISMRLTDMDKQTDLAEISFGNPQAGTGADVLTRIHFAGRDDGLKQMKAMLIERLNEKIVEICRMAGANPDGVHMVAVAGNTVMTHFFMGLDPRWIIREPYIPVINRPETLMARDLGIQINESARCLIFPNIGSYFGGDLIAGILFSGLARREKPAILVDIGTNAEVVMGNREWLMACAGAAGPALEGGVTRMGMAAGPGVIDHVRIDPDAPPGHGDLTLHTIGDLKPEGICGSGLIDLAAGLFLSGKIDIQGKFRKEKCKNRLQEKDGVPRFVVASAEESGTGKALFITQADLDSLIRSKAAMHTILETLSHTVGVGLSELETFFVAGAFGVFINPQSAISIGMIPDLPLERYQAIGNSSLGGAALALKSHDALEEIDAIRDSIAYMELNVNQDFMNRFSAARFLPHTDRSLFPSVSERA</sequence>
<dbReference type="InterPro" id="IPR040506">
    <property type="entry name" value="RACo_linker"/>
</dbReference>
<dbReference type="InterPro" id="IPR042259">
    <property type="entry name" value="Raco-like_middle_sf"/>
</dbReference>
<name>A0A484HEL0_9BACT</name>
<organism evidence="4">
    <name type="scientific">uncultured Desulfobacteraceae bacterium</name>
    <dbReference type="NCBI Taxonomy" id="218296"/>
    <lineage>
        <taxon>Bacteria</taxon>
        <taxon>Pseudomonadati</taxon>
        <taxon>Thermodesulfobacteriota</taxon>
        <taxon>Desulfobacteria</taxon>
        <taxon>Desulfobacterales</taxon>
        <taxon>Desulfobacteraceae</taxon>
        <taxon>environmental samples</taxon>
    </lineage>
</organism>